<accession>X0YQC5</accession>
<evidence type="ECO:0000259" key="1">
    <source>
        <dbReference type="PROSITE" id="PS51736"/>
    </source>
</evidence>
<protein>
    <recommendedName>
        <fullName evidence="1">Resolvase/invertase-type recombinase catalytic domain-containing protein</fullName>
    </recommendedName>
</protein>
<feature type="non-terminal residue" evidence="2">
    <location>
        <position position="86"/>
    </location>
</feature>
<proteinExistence type="predicted"/>
<dbReference type="Pfam" id="PF00239">
    <property type="entry name" value="Resolvase"/>
    <property type="match status" value="1"/>
</dbReference>
<feature type="domain" description="Resolvase/invertase-type recombinase catalytic" evidence="1">
    <location>
        <begin position="2"/>
        <end position="86"/>
    </location>
</feature>
<dbReference type="EMBL" id="BARS01058723">
    <property type="protein sequence ID" value="GAG50643.1"/>
    <property type="molecule type" value="Genomic_DNA"/>
</dbReference>
<dbReference type="SUPFAM" id="SSF53041">
    <property type="entry name" value="Resolvase-like"/>
    <property type="match status" value="1"/>
</dbReference>
<dbReference type="InterPro" id="IPR036162">
    <property type="entry name" value="Resolvase-like_N_sf"/>
</dbReference>
<dbReference type="CDD" id="cd00338">
    <property type="entry name" value="Ser_Recombinase"/>
    <property type="match status" value="1"/>
</dbReference>
<sequence>MKVCIYGRVSTGEQDAENQIMALTTWAAQRDYEVVKVYQEEESAWKSGHQRVLTDLIADARRRKFQAVLVWALDRLSREGALAMRI</sequence>
<dbReference type="GO" id="GO:0003677">
    <property type="term" value="F:DNA binding"/>
    <property type="evidence" value="ECO:0007669"/>
    <property type="project" value="InterPro"/>
</dbReference>
<dbReference type="PROSITE" id="PS51736">
    <property type="entry name" value="RECOMBINASES_3"/>
    <property type="match status" value="1"/>
</dbReference>
<organism evidence="2">
    <name type="scientific">marine sediment metagenome</name>
    <dbReference type="NCBI Taxonomy" id="412755"/>
    <lineage>
        <taxon>unclassified sequences</taxon>
        <taxon>metagenomes</taxon>
        <taxon>ecological metagenomes</taxon>
    </lineage>
</organism>
<gene>
    <name evidence="2" type="ORF">S01H1_85475</name>
</gene>
<dbReference type="PANTHER" id="PTHR30461">
    <property type="entry name" value="DNA-INVERTASE FROM LAMBDOID PROPHAGE"/>
    <property type="match status" value="1"/>
</dbReference>
<dbReference type="AlphaFoldDB" id="X0YQC5"/>
<name>X0YQC5_9ZZZZ</name>
<dbReference type="InterPro" id="IPR050639">
    <property type="entry name" value="SSR_resolvase"/>
</dbReference>
<reference evidence="2" key="1">
    <citation type="journal article" date="2014" name="Front. Microbiol.">
        <title>High frequency of phylogenetically diverse reductive dehalogenase-homologous genes in deep subseafloor sedimentary metagenomes.</title>
        <authorList>
            <person name="Kawai M."/>
            <person name="Futagami T."/>
            <person name="Toyoda A."/>
            <person name="Takaki Y."/>
            <person name="Nishi S."/>
            <person name="Hori S."/>
            <person name="Arai W."/>
            <person name="Tsubouchi T."/>
            <person name="Morono Y."/>
            <person name="Uchiyama I."/>
            <person name="Ito T."/>
            <person name="Fujiyama A."/>
            <person name="Inagaki F."/>
            <person name="Takami H."/>
        </authorList>
    </citation>
    <scope>NUCLEOTIDE SEQUENCE</scope>
    <source>
        <strain evidence="2">Expedition CK06-06</strain>
    </source>
</reference>
<comment type="caution">
    <text evidence="2">The sequence shown here is derived from an EMBL/GenBank/DDBJ whole genome shotgun (WGS) entry which is preliminary data.</text>
</comment>
<dbReference type="GO" id="GO:0000150">
    <property type="term" value="F:DNA strand exchange activity"/>
    <property type="evidence" value="ECO:0007669"/>
    <property type="project" value="InterPro"/>
</dbReference>
<dbReference type="InterPro" id="IPR006119">
    <property type="entry name" value="Resolv_N"/>
</dbReference>
<evidence type="ECO:0000313" key="2">
    <source>
        <dbReference type="EMBL" id="GAG50643.1"/>
    </source>
</evidence>
<dbReference type="SMART" id="SM00857">
    <property type="entry name" value="Resolvase"/>
    <property type="match status" value="1"/>
</dbReference>
<dbReference type="Gene3D" id="3.40.50.1390">
    <property type="entry name" value="Resolvase, N-terminal catalytic domain"/>
    <property type="match status" value="1"/>
</dbReference>
<dbReference type="PANTHER" id="PTHR30461:SF23">
    <property type="entry name" value="DNA RECOMBINASE-RELATED"/>
    <property type="match status" value="1"/>
</dbReference>